<gene>
    <name evidence="3" type="ORF">RIF29_38912</name>
</gene>
<name>A0AAN9HP67_CROPI</name>
<organism evidence="3 4">
    <name type="scientific">Crotalaria pallida</name>
    <name type="common">Smooth rattlebox</name>
    <name type="synonym">Crotalaria striata</name>
    <dbReference type="NCBI Taxonomy" id="3830"/>
    <lineage>
        <taxon>Eukaryota</taxon>
        <taxon>Viridiplantae</taxon>
        <taxon>Streptophyta</taxon>
        <taxon>Embryophyta</taxon>
        <taxon>Tracheophyta</taxon>
        <taxon>Spermatophyta</taxon>
        <taxon>Magnoliopsida</taxon>
        <taxon>eudicotyledons</taxon>
        <taxon>Gunneridae</taxon>
        <taxon>Pentapetalae</taxon>
        <taxon>rosids</taxon>
        <taxon>fabids</taxon>
        <taxon>Fabales</taxon>
        <taxon>Fabaceae</taxon>
        <taxon>Papilionoideae</taxon>
        <taxon>50 kb inversion clade</taxon>
        <taxon>genistoids sensu lato</taxon>
        <taxon>core genistoids</taxon>
        <taxon>Crotalarieae</taxon>
        <taxon>Crotalaria</taxon>
    </lineage>
</organism>
<dbReference type="AlphaFoldDB" id="A0AAN9HP67"/>
<protein>
    <recommendedName>
        <fullName evidence="2">RsdA/BaiN/AoA(So)-like insert domain-containing protein</fullName>
    </recommendedName>
</protein>
<dbReference type="EMBL" id="JAYWIO010000008">
    <property type="protein sequence ID" value="KAK7244094.1"/>
    <property type="molecule type" value="Genomic_DNA"/>
</dbReference>
<reference evidence="3 4" key="1">
    <citation type="submission" date="2024-01" db="EMBL/GenBank/DDBJ databases">
        <title>The genomes of 5 underutilized Papilionoideae crops provide insights into root nodulation and disease resistanc.</title>
        <authorList>
            <person name="Yuan L."/>
        </authorList>
    </citation>
    <scope>NUCLEOTIDE SEQUENCE [LARGE SCALE GENOMIC DNA]</scope>
    <source>
        <strain evidence="3">ZHUSHIDOU_FW_LH</strain>
        <tissue evidence="3">Leaf</tissue>
    </source>
</reference>
<evidence type="ECO:0000313" key="3">
    <source>
        <dbReference type="EMBL" id="KAK7244094.1"/>
    </source>
</evidence>
<dbReference type="InterPro" id="IPR055178">
    <property type="entry name" value="RsdA/BaiN/AoA(So)-like_dom"/>
</dbReference>
<evidence type="ECO:0000259" key="2">
    <source>
        <dbReference type="Pfam" id="PF22780"/>
    </source>
</evidence>
<dbReference type="InterPro" id="IPR036188">
    <property type="entry name" value="FAD/NAD-bd_sf"/>
</dbReference>
<dbReference type="PANTHER" id="PTHR42887">
    <property type="entry name" value="OS12G0638800 PROTEIN"/>
    <property type="match status" value="1"/>
</dbReference>
<evidence type="ECO:0000313" key="4">
    <source>
        <dbReference type="Proteomes" id="UP001372338"/>
    </source>
</evidence>
<dbReference type="PANTHER" id="PTHR42887:SF2">
    <property type="entry name" value="OS12G0638800 PROTEIN"/>
    <property type="match status" value="1"/>
</dbReference>
<accession>A0AAN9HP67</accession>
<dbReference type="SUPFAM" id="SSF160996">
    <property type="entry name" value="HI0933 insert domain-like"/>
    <property type="match status" value="1"/>
</dbReference>
<keyword evidence="1" id="KW-0732">Signal</keyword>
<keyword evidence="4" id="KW-1185">Reference proteome</keyword>
<feature type="chain" id="PRO_5043019878" description="RsdA/BaiN/AoA(So)-like insert domain-containing protein" evidence="1">
    <location>
        <begin position="24"/>
        <end position="205"/>
    </location>
</feature>
<feature type="domain" description="RsdA/BaiN/AoA(So)-like insert" evidence="2">
    <location>
        <begin position="100"/>
        <end position="152"/>
    </location>
</feature>
<dbReference type="Pfam" id="PF22780">
    <property type="entry name" value="HI0933_like_1st"/>
    <property type="match status" value="1"/>
</dbReference>
<proteinExistence type="predicted"/>
<sequence length="205" mass="22520">MNLSRSFNSKMFLLLCTKKTVTAVSVASSRKFLLQGYALASQLGHSIVDPVPSLFTFKIEDLHLRELSGVSGDWNLCLLNKAVSAICYVTFSKVKVRLKLDSVRKNIPQLTQVGPMLVTHWGVSGPAILRLSAWGARNLFSSAYKGSYFAIDMCLGSLILFIWQKLNKANADAFGSAVASCLICGDGIWTLQVEKLRKLKSLSQV</sequence>
<dbReference type="Gene3D" id="2.40.30.10">
    <property type="entry name" value="Translation factors"/>
    <property type="match status" value="1"/>
</dbReference>
<dbReference type="InterPro" id="IPR004792">
    <property type="entry name" value="BaiN-like"/>
</dbReference>
<dbReference type="Gene3D" id="3.50.50.60">
    <property type="entry name" value="FAD/NAD(P)-binding domain"/>
    <property type="match status" value="1"/>
</dbReference>
<dbReference type="Proteomes" id="UP001372338">
    <property type="component" value="Unassembled WGS sequence"/>
</dbReference>
<feature type="signal peptide" evidence="1">
    <location>
        <begin position="1"/>
        <end position="23"/>
    </location>
</feature>
<evidence type="ECO:0000256" key="1">
    <source>
        <dbReference type="SAM" id="SignalP"/>
    </source>
</evidence>
<comment type="caution">
    <text evidence="3">The sequence shown here is derived from an EMBL/GenBank/DDBJ whole genome shotgun (WGS) entry which is preliminary data.</text>
</comment>